<feature type="transmembrane region" description="Helical" evidence="1">
    <location>
        <begin position="323"/>
        <end position="346"/>
    </location>
</feature>
<dbReference type="InterPro" id="IPR036259">
    <property type="entry name" value="MFS_trans_sf"/>
</dbReference>
<dbReference type="NCBIfam" id="TIGR00792">
    <property type="entry name" value="gph"/>
    <property type="match status" value="1"/>
</dbReference>
<evidence type="ECO:0000313" key="2">
    <source>
        <dbReference type="EMBL" id="GAA6501493.1"/>
    </source>
</evidence>
<comment type="caution">
    <text evidence="2">The sequence shown here is derived from an EMBL/GenBank/DDBJ whole genome shotgun (WGS) entry which is preliminary data.</text>
</comment>
<dbReference type="InterPro" id="IPR001927">
    <property type="entry name" value="Na/Gal_symport"/>
</dbReference>
<feature type="transmembrane region" description="Helical" evidence="1">
    <location>
        <begin position="187"/>
        <end position="207"/>
    </location>
</feature>
<evidence type="ECO:0000256" key="1">
    <source>
        <dbReference type="SAM" id="Phobius"/>
    </source>
</evidence>
<keyword evidence="3" id="KW-1185">Reference proteome</keyword>
<feature type="transmembrane region" description="Helical" evidence="1">
    <location>
        <begin position="114"/>
        <end position="142"/>
    </location>
</feature>
<name>A0ABQ0BY74_9FIRM</name>
<sequence length="471" mass="51956">MSNTKTNSNGLSLKNRIAYAGTDAAGNLLYCTLTSFINFYHTDVFGLSIGTAAIIALFVRILNTATVPLWGLAIDKTRSVYGKSRPWFARLAIPFGVFMCLTFFTPHLSGNSRVAYAAFTYLTASILYTGISTPITAILPNLSNESYERTKLNSFRMIGGNIGYFVTATFTLTLVSVLGRGNRQQGFSLTVLLYTAISVCMFFYAFRNTREVNAKTAKSLPIRDSFKALRSNWPWVIVVLGSAFYWLGNSTRTSSLIYYSRYYLENENYVSILNALVLTQMIGVAAIPFLARRLSKTCIMILGFFIAAVGQISLGIAGRNFTVIVIAWVITSIGTGIAVSMPFAMLSDTVDYGEYKNGVRASGFLTAVGSAVGLQVGTGLGDFVPLKLMQHFGYVANQKQSATALAAMKTGFSYLPAAFFIIGAVIMIFYYRFEKNESVVLEELANRREKITDTDNRHRNTVHKNRLVQEV</sequence>
<dbReference type="Gene3D" id="1.20.1250.20">
    <property type="entry name" value="MFS general substrate transporter like domains"/>
    <property type="match status" value="2"/>
</dbReference>
<feature type="transmembrane region" description="Helical" evidence="1">
    <location>
        <begin position="298"/>
        <end position="317"/>
    </location>
</feature>
<feature type="transmembrane region" description="Helical" evidence="1">
    <location>
        <begin position="162"/>
        <end position="181"/>
    </location>
</feature>
<feature type="transmembrane region" description="Helical" evidence="1">
    <location>
        <begin position="228"/>
        <end position="248"/>
    </location>
</feature>
<dbReference type="Proteomes" id="UP001600941">
    <property type="component" value="Unassembled WGS sequence"/>
</dbReference>
<dbReference type="Pfam" id="PF13347">
    <property type="entry name" value="MFS_2"/>
    <property type="match status" value="1"/>
</dbReference>
<dbReference type="CDD" id="cd17332">
    <property type="entry name" value="MFS_MelB_like"/>
    <property type="match status" value="1"/>
</dbReference>
<dbReference type="PANTHER" id="PTHR11328:SF24">
    <property type="entry name" value="MAJOR FACILITATOR SUPERFAMILY (MFS) PROFILE DOMAIN-CONTAINING PROTEIN"/>
    <property type="match status" value="1"/>
</dbReference>
<keyword evidence="1" id="KW-1133">Transmembrane helix</keyword>
<feature type="transmembrane region" description="Helical" evidence="1">
    <location>
        <begin position="87"/>
        <end position="108"/>
    </location>
</feature>
<reference evidence="2 3" key="1">
    <citation type="submission" date="2024-04" db="EMBL/GenBank/DDBJ databases">
        <title>Defined microbial consortia suppress multidrug-resistant proinflammatory Enterobacteriaceae via ecological control.</title>
        <authorList>
            <person name="Furuichi M."/>
            <person name="Kawaguchi T."/>
            <person name="Pust M."/>
            <person name="Yasuma K."/>
            <person name="Plichta D."/>
            <person name="Hasegawa N."/>
            <person name="Ohya T."/>
            <person name="Bhattarai S."/>
            <person name="Sasajima S."/>
            <person name="Aoto Y."/>
            <person name="Tuganbaev T."/>
            <person name="Yaginuma M."/>
            <person name="Ueda M."/>
            <person name="Okahashi N."/>
            <person name="Amafuji K."/>
            <person name="Kiridooshi Y."/>
            <person name="Sugita K."/>
            <person name="Strazar M."/>
            <person name="Skelly A."/>
            <person name="Suda W."/>
            <person name="Hattori M."/>
            <person name="Nakamoto N."/>
            <person name="Caballero S."/>
            <person name="Norman J."/>
            <person name="Olle B."/>
            <person name="Tanoue T."/>
            <person name="Arita M."/>
            <person name="Bucci V."/>
            <person name="Atarashi K."/>
            <person name="Xavier R."/>
            <person name="Honda K."/>
        </authorList>
    </citation>
    <scope>NUCLEOTIDE SEQUENCE [LARGE SCALE GENOMIC DNA]</scope>
    <source>
        <strain evidence="3">k34-0107-D12</strain>
    </source>
</reference>
<gene>
    <name evidence="2" type="ORF">K340107D12_43090</name>
</gene>
<dbReference type="SUPFAM" id="SSF103473">
    <property type="entry name" value="MFS general substrate transporter"/>
    <property type="match status" value="1"/>
</dbReference>
<protein>
    <submittedName>
        <fullName evidence="2">MFS transporter</fullName>
    </submittedName>
</protein>
<feature type="transmembrane region" description="Helical" evidence="1">
    <location>
        <begin position="268"/>
        <end position="291"/>
    </location>
</feature>
<keyword evidence="1" id="KW-0812">Transmembrane</keyword>
<dbReference type="PANTHER" id="PTHR11328">
    <property type="entry name" value="MAJOR FACILITATOR SUPERFAMILY DOMAIN-CONTAINING PROTEIN"/>
    <property type="match status" value="1"/>
</dbReference>
<evidence type="ECO:0000313" key="3">
    <source>
        <dbReference type="Proteomes" id="UP001600941"/>
    </source>
</evidence>
<dbReference type="RefSeq" id="WP_227211198.1">
    <property type="nucleotide sequence ID" value="NZ_BAABZQ010000001.1"/>
</dbReference>
<keyword evidence="1" id="KW-0472">Membrane</keyword>
<proteinExistence type="predicted"/>
<organism evidence="2 3">
    <name type="scientific">Blautia parvula</name>
    <dbReference type="NCBI Taxonomy" id="2877527"/>
    <lineage>
        <taxon>Bacteria</taxon>
        <taxon>Bacillati</taxon>
        <taxon>Bacillota</taxon>
        <taxon>Clostridia</taxon>
        <taxon>Lachnospirales</taxon>
        <taxon>Lachnospiraceae</taxon>
        <taxon>Blautia</taxon>
    </lineage>
</organism>
<dbReference type="EMBL" id="BAABZQ010000001">
    <property type="protein sequence ID" value="GAA6501493.1"/>
    <property type="molecule type" value="Genomic_DNA"/>
</dbReference>
<feature type="transmembrane region" description="Helical" evidence="1">
    <location>
        <begin position="358"/>
        <end position="380"/>
    </location>
</feature>
<accession>A0ABQ0BY74</accession>
<feature type="transmembrane region" description="Helical" evidence="1">
    <location>
        <begin position="411"/>
        <end position="431"/>
    </location>
</feature>
<feature type="transmembrane region" description="Helical" evidence="1">
    <location>
        <begin position="44"/>
        <end position="66"/>
    </location>
</feature>
<dbReference type="InterPro" id="IPR039672">
    <property type="entry name" value="MFS_2"/>
</dbReference>